<keyword evidence="7" id="KW-0479">Metal-binding</keyword>
<evidence type="ECO:0000313" key="18">
    <source>
        <dbReference type="Proteomes" id="UP000663828"/>
    </source>
</evidence>
<gene>
    <name evidence="16" type="ORF">EDS130_LOCUS15779</name>
    <name evidence="17" type="ORF">XAT740_LOCUS19346</name>
</gene>
<evidence type="ECO:0000256" key="1">
    <source>
        <dbReference type="ARBA" id="ARBA00004141"/>
    </source>
</evidence>
<dbReference type="EC" id="3.1.4.12" evidence="5"/>
<keyword evidence="10" id="KW-0746">Sphingolipid metabolism</keyword>
<evidence type="ECO:0000256" key="7">
    <source>
        <dbReference type="ARBA" id="ARBA00022723"/>
    </source>
</evidence>
<comment type="similarity">
    <text evidence="4">Belongs to the neutral sphingomyelinase family.</text>
</comment>
<evidence type="ECO:0000256" key="2">
    <source>
        <dbReference type="ARBA" id="ARBA00004760"/>
    </source>
</evidence>
<evidence type="ECO:0000313" key="17">
    <source>
        <dbReference type="EMBL" id="CAF1120310.1"/>
    </source>
</evidence>
<evidence type="ECO:0000256" key="5">
    <source>
        <dbReference type="ARBA" id="ARBA00012369"/>
    </source>
</evidence>
<dbReference type="Proteomes" id="UP000663852">
    <property type="component" value="Unassembled WGS sequence"/>
</dbReference>
<keyword evidence="8" id="KW-0378">Hydrolase</keyword>
<keyword evidence="12" id="KW-0443">Lipid metabolism</keyword>
<evidence type="ECO:0000256" key="9">
    <source>
        <dbReference type="ARBA" id="ARBA00022842"/>
    </source>
</evidence>
<dbReference type="Proteomes" id="UP000663828">
    <property type="component" value="Unassembled WGS sequence"/>
</dbReference>
<accession>A0A814QH94</accession>
<comment type="pathway">
    <text evidence="3">Sphingolipid metabolism.</text>
</comment>
<dbReference type="EMBL" id="CAJNOR010001316">
    <property type="protein sequence ID" value="CAF1120310.1"/>
    <property type="molecule type" value="Genomic_DNA"/>
</dbReference>
<keyword evidence="9" id="KW-0460">Magnesium</keyword>
<dbReference type="OrthoDB" id="387657at2759"/>
<evidence type="ECO:0000256" key="13">
    <source>
        <dbReference type="ARBA" id="ARBA00023136"/>
    </source>
</evidence>
<evidence type="ECO:0000256" key="4">
    <source>
        <dbReference type="ARBA" id="ARBA00006335"/>
    </source>
</evidence>
<keyword evidence="11 14" id="KW-1133">Transmembrane helix</keyword>
<dbReference type="GO" id="GO:0006665">
    <property type="term" value="P:sphingolipid metabolic process"/>
    <property type="evidence" value="ECO:0007669"/>
    <property type="project" value="UniProtKB-KW"/>
</dbReference>
<keyword evidence="6 14" id="KW-0812">Transmembrane</keyword>
<dbReference type="Pfam" id="PF03372">
    <property type="entry name" value="Exo_endo_phos"/>
    <property type="match status" value="1"/>
</dbReference>
<evidence type="ECO:0000259" key="15">
    <source>
        <dbReference type="Pfam" id="PF03372"/>
    </source>
</evidence>
<feature type="transmembrane region" description="Helical" evidence="14">
    <location>
        <begin position="331"/>
        <end position="349"/>
    </location>
</feature>
<comment type="caution">
    <text evidence="17">The sequence shown here is derived from an EMBL/GenBank/DDBJ whole genome shotgun (WGS) entry which is preliminary data.</text>
</comment>
<dbReference type="InterPro" id="IPR005135">
    <property type="entry name" value="Endo/exonuclease/phosphatase"/>
</dbReference>
<keyword evidence="13 14" id="KW-0472">Membrane</keyword>
<dbReference type="GO" id="GO:0016020">
    <property type="term" value="C:membrane"/>
    <property type="evidence" value="ECO:0007669"/>
    <property type="project" value="UniProtKB-SubCell"/>
</dbReference>
<dbReference type="GO" id="GO:0004767">
    <property type="term" value="F:sphingomyelin phosphodiesterase activity"/>
    <property type="evidence" value="ECO:0007669"/>
    <property type="project" value="UniProtKB-EC"/>
</dbReference>
<dbReference type="SUPFAM" id="SSF56219">
    <property type="entry name" value="DNase I-like"/>
    <property type="match status" value="1"/>
</dbReference>
<proteinExistence type="inferred from homology"/>
<evidence type="ECO:0000256" key="14">
    <source>
        <dbReference type="SAM" id="Phobius"/>
    </source>
</evidence>
<evidence type="ECO:0000256" key="3">
    <source>
        <dbReference type="ARBA" id="ARBA00004991"/>
    </source>
</evidence>
<keyword evidence="18" id="KW-1185">Reference proteome</keyword>
<dbReference type="GO" id="GO:0046872">
    <property type="term" value="F:metal ion binding"/>
    <property type="evidence" value="ECO:0007669"/>
    <property type="project" value="UniProtKB-KW"/>
</dbReference>
<evidence type="ECO:0000256" key="8">
    <source>
        <dbReference type="ARBA" id="ARBA00022801"/>
    </source>
</evidence>
<name>A0A814QH94_ADIRI</name>
<dbReference type="InterPro" id="IPR036691">
    <property type="entry name" value="Endo/exonu/phosph_ase_sf"/>
</dbReference>
<comment type="subcellular location">
    <subcellularLocation>
        <location evidence="1">Membrane</location>
        <topology evidence="1">Multi-pass membrane protein</topology>
    </subcellularLocation>
</comment>
<evidence type="ECO:0000256" key="12">
    <source>
        <dbReference type="ARBA" id="ARBA00023098"/>
    </source>
</evidence>
<dbReference type="InterPro" id="IPR038772">
    <property type="entry name" value="Sph/SMPD2-like"/>
</dbReference>
<sequence>MQLRILTLNLWGVRYLAKLIDQRIQAFVKHLHDTDTKYDIIGLQEVWSKTDYMYIREQIKNIYPHSYYFLSGLFGSGCCIFSKHPIIGVYQHLYTLNGFPHKIQHGDYFAGKLIGLCKILINNFVVNVYNTHLHANYHHVIPQDIYLGHRVCQAYELIQFIESTSSAETTHLTILLGDLNLTSTDLGFQLIRGVLQLRDCFLDRINKDVCDPTVGNNGMTCDLPDNPYVVPHVHQGDGERIDYILFRARNDNVRCVEAYPTLHKVPNNSSGLYYSDHLAVYALLEVDETAPERIIKPLEDVKIADEQTQEILRSACIVIEETIQRIQRQRLYCAIGAFILVFILFLINGNPLTNSYIYTTFTIMKNLLCIIGIAVCVWFICLGKPVERNALSAVQNAMRVRLRAAHFTF</sequence>
<protein>
    <recommendedName>
        <fullName evidence="5">sphingomyelin phosphodiesterase</fullName>
        <ecNumber evidence="5">3.1.4.12</ecNumber>
    </recommendedName>
</protein>
<dbReference type="EMBL" id="CAJNOJ010000067">
    <property type="protein sequence ID" value="CAF1018825.1"/>
    <property type="molecule type" value="Genomic_DNA"/>
</dbReference>
<evidence type="ECO:0000313" key="16">
    <source>
        <dbReference type="EMBL" id="CAF1018825.1"/>
    </source>
</evidence>
<comment type="pathway">
    <text evidence="2">Lipid metabolism; sphingolipid metabolism.</text>
</comment>
<evidence type="ECO:0000256" key="10">
    <source>
        <dbReference type="ARBA" id="ARBA00022919"/>
    </source>
</evidence>
<dbReference type="Gene3D" id="3.60.10.10">
    <property type="entry name" value="Endonuclease/exonuclease/phosphatase"/>
    <property type="match status" value="1"/>
</dbReference>
<dbReference type="PANTHER" id="PTHR16320:SF24">
    <property type="entry name" value="PHOSPHODIESTERASE, PUTATIVE-RELATED"/>
    <property type="match status" value="1"/>
</dbReference>
<dbReference type="PANTHER" id="PTHR16320">
    <property type="entry name" value="SPHINGOMYELINASE FAMILY MEMBER"/>
    <property type="match status" value="1"/>
</dbReference>
<dbReference type="AlphaFoldDB" id="A0A814QH94"/>
<feature type="transmembrane region" description="Helical" evidence="14">
    <location>
        <begin position="355"/>
        <end position="381"/>
    </location>
</feature>
<evidence type="ECO:0000256" key="11">
    <source>
        <dbReference type="ARBA" id="ARBA00022989"/>
    </source>
</evidence>
<reference evidence="17" key="1">
    <citation type="submission" date="2021-02" db="EMBL/GenBank/DDBJ databases">
        <authorList>
            <person name="Nowell W R."/>
        </authorList>
    </citation>
    <scope>NUCLEOTIDE SEQUENCE</scope>
</reference>
<organism evidence="17 18">
    <name type="scientific">Adineta ricciae</name>
    <name type="common">Rotifer</name>
    <dbReference type="NCBI Taxonomy" id="249248"/>
    <lineage>
        <taxon>Eukaryota</taxon>
        <taxon>Metazoa</taxon>
        <taxon>Spiralia</taxon>
        <taxon>Gnathifera</taxon>
        <taxon>Rotifera</taxon>
        <taxon>Eurotatoria</taxon>
        <taxon>Bdelloidea</taxon>
        <taxon>Adinetida</taxon>
        <taxon>Adinetidae</taxon>
        <taxon>Adineta</taxon>
    </lineage>
</organism>
<feature type="domain" description="Endonuclease/exonuclease/phosphatase" evidence="15">
    <location>
        <begin position="6"/>
        <end position="277"/>
    </location>
</feature>
<evidence type="ECO:0000256" key="6">
    <source>
        <dbReference type="ARBA" id="ARBA00022692"/>
    </source>
</evidence>